<evidence type="ECO:0000256" key="1">
    <source>
        <dbReference type="ARBA" id="ARBA00009437"/>
    </source>
</evidence>
<comment type="caution">
    <text evidence="6">The sequence shown here is derived from an EMBL/GenBank/DDBJ whole genome shotgun (WGS) entry which is preliminary data.</text>
</comment>
<sequence length="303" mass="33161">MRYNLDEMETFLTVMELGTVTATAARLNLSKSVVSKRISDFEARIGTALFRRNAGRIMPTEAAARLAERLRPAMTELVSATESAAWGMDGAASLAGTLAIAAPMSFGTMYLGPILARFAAANPALELRVEFDDRMRDLAREGFDIGIRVGEPRDGALIAKKLRDDRQVVVASPDYLARFGIPRTLADLSGHQVISYSHLSDAQLWQFRQDGRFVSPRTAGRLILNNGEAMRDMAIGGLGLAMLPGFIAMPALRDGRLQEVLSHMETREMPVMAVWPPVKPMPAKLRALIDHLVAELSEAAPWS</sequence>
<dbReference type="PROSITE" id="PS50931">
    <property type="entry name" value="HTH_LYSR"/>
    <property type="match status" value="1"/>
</dbReference>
<evidence type="ECO:0000256" key="3">
    <source>
        <dbReference type="ARBA" id="ARBA00023125"/>
    </source>
</evidence>
<protein>
    <submittedName>
        <fullName evidence="6">LysR family transcriptional regulator</fullName>
    </submittedName>
</protein>
<dbReference type="Gene3D" id="3.40.190.290">
    <property type="match status" value="1"/>
</dbReference>
<keyword evidence="2" id="KW-0805">Transcription regulation</keyword>
<accession>A0ABW4R4P2</accession>
<dbReference type="InterPro" id="IPR058163">
    <property type="entry name" value="LysR-type_TF_proteobact-type"/>
</dbReference>
<evidence type="ECO:0000256" key="4">
    <source>
        <dbReference type="ARBA" id="ARBA00023163"/>
    </source>
</evidence>
<dbReference type="InterPro" id="IPR036390">
    <property type="entry name" value="WH_DNA-bd_sf"/>
</dbReference>
<dbReference type="Proteomes" id="UP001597213">
    <property type="component" value="Unassembled WGS sequence"/>
</dbReference>
<dbReference type="PANTHER" id="PTHR30537">
    <property type="entry name" value="HTH-TYPE TRANSCRIPTIONAL REGULATOR"/>
    <property type="match status" value="1"/>
</dbReference>
<keyword evidence="3" id="KW-0238">DNA-binding</keyword>
<evidence type="ECO:0000256" key="2">
    <source>
        <dbReference type="ARBA" id="ARBA00023015"/>
    </source>
</evidence>
<feature type="domain" description="HTH lysR-type" evidence="5">
    <location>
        <begin position="1"/>
        <end position="60"/>
    </location>
</feature>
<dbReference type="Pfam" id="PF00126">
    <property type="entry name" value="HTH_1"/>
    <property type="match status" value="1"/>
</dbReference>
<dbReference type="SUPFAM" id="SSF53850">
    <property type="entry name" value="Periplasmic binding protein-like II"/>
    <property type="match status" value="1"/>
</dbReference>
<dbReference type="InterPro" id="IPR036388">
    <property type="entry name" value="WH-like_DNA-bd_sf"/>
</dbReference>
<dbReference type="RefSeq" id="WP_379140904.1">
    <property type="nucleotide sequence ID" value="NZ_JBHUEN010000016.1"/>
</dbReference>
<dbReference type="EMBL" id="JBHUEN010000016">
    <property type="protein sequence ID" value="MFD1881231.1"/>
    <property type="molecule type" value="Genomic_DNA"/>
</dbReference>
<dbReference type="Gene3D" id="1.10.10.10">
    <property type="entry name" value="Winged helix-like DNA-binding domain superfamily/Winged helix DNA-binding domain"/>
    <property type="match status" value="1"/>
</dbReference>
<dbReference type="CDD" id="cd08422">
    <property type="entry name" value="PBP2_CrgA_like"/>
    <property type="match status" value="1"/>
</dbReference>
<organism evidence="6 7">
    <name type="scientific">Paracoccus pacificus</name>
    <dbReference type="NCBI Taxonomy" id="1463598"/>
    <lineage>
        <taxon>Bacteria</taxon>
        <taxon>Pseudomonadati</taxon>
        <taxon>Pseudomonadota</taxon>
        <taxon>Alphaproteobacteria</taxon>
        <taxon>Rhodobacterales</taxon>
        <taxon>Paracoccaceae</taxon>
        <taxon>Paracoccus</taxon>
    </lineage>
</organism>
<evidence type="ECO:0000259" key="5">
    <source>
        <dbReference type="PROSITE" id="PS50931"/>
    </source>
</evidence>
<keyword evidence="7" id="KW-1185">Reference proteome</keyword>
<dbReference type="InterPro" id="IPR005119">
    <property type="entry name" value="LysR_subst-bd"/>
</dbReference>
<gene>
    <name evidence="6" type="ORF">ACFSCT_05815</name>
</gene>
<evidence type="ECO:0000313" key="7">
    <source>
        <dbReference type="Proteomes" id="UP001597213"/>
    </source>
</evidence>
<proteinExistence type="inferred from homology"/>
<dbReference type="Pfam" id="PF03466">
    <property type="entry name" value="LysR_substrate"/>
    <property type="match status" value="1"/>
</dbReference>
<dbReference type="InterPro" id="IPR000847">
    <property type="entry name" value="LysR_HTH_N"/>
</dbReference>
<name>A0ABW4R4P2_9RHOB</name>
<dbReference type="PANTHER" id="PTHR30537:SF81">
    <property type="entry name" value="TRANSCRIPTIONAL REGULATOR-RELATED"/>
    <property type="match status" value="1"/>
</dbReference>
<keyword evidence="4" id="KW-0804">Transcription</keyword>
<evidence type="ECO:0000313" key="6">
    <source>
        <dbReference type="EMBL" id="MFD1881231.1"/>
    </source>
</evidence>
<reference evidence="7" key="1">
    <citation type="journal article" date="2019" name="Int. J. Syst. Evol. Microbiol.">
        <title>The Global Catalogue of Microorganisms (GCM) 10K type strain sequencing project: providing services to taxonomists for standard genome sequencing and annotation.</title>
        <authorList>
            <consortium name="The Broad Institute Genomics Platform"/>
            <consortium name="The Broad Institute Genome Sequencing Center for Infectious Disease"/>
            <person name="Wu L."/>
            <person name="Ma J."/>
        </authorList>
    </citation>
    <scope>NUCLEOTIDE SEQUENCE [LARGE SCALE GENOMIC DNA]</scope>
    <source>
        <strain evidence="7">CCUG 56029</strain>
    </source>
</reference>
<comment type="similarity">
    <text evidence="1">Belongs to the LysR transcriptional regulatory family.</text>
</comment>
<dbReference type="SUPFAM" id="SSF46785">
    <property type="entry name" value="Winged helix' DNA-binding domain"/>
    <property type="match status" value="1"/>
</dbReference>